<keyword evidence="3" id="KW-0808">Transferase</keyword>
<evidence type="ECO:0000256" key="5">
    <source>
        <dbReference type="ARBA" id="ARBA00022989"/>
    </source>
</evidence>
<keyword evidence="10" id="KW-1185">Reference proteome</keyword>
<feature type="transmembrane region" description="Helical" evidence="8">
    <location>
        <begin position="220"/>
        <end position="245"/>
    </location>
</feature>
<gene>
    <name evidence="9" type="ORF">SAMN05192565_11373</name>
</gene>
<keyword evidence="4 8" id="KW-0812">Transmembrane</keyword>
<name>A0A1I2V5H4_9HYPH</name>
<evidence type="ECO:0000256" key="7">
    <source>
        <dbReference type="ARBA" id="ARBA00024033"/>
    </source>
</evidence>
<dbReference type="OrthoDB" id="7679563at2"/>
<dbReference type="GO" id="GO:0005886">
    <property type="term" value="C:plasma membrane"/>
    <property type="evidence" value="ECO:0007669"/>
    <property type="project" value="UniProtKB-SubCell"/>
</dbReference>
<reference evidence="10" key="1">
    <citation type="submission" date="2016-10" db="EMBL/GenBank/DDBJ databases">
        <authorList>
            <person name="Varghese N."/>
            <person name="Submissions S."/>
        </authorList>
    </citation>
    <scope>NUCLEOTIDE SEQUENCE [LARGE SCALE GENOMIC DNA]</scope>
    <source>
        <strain evidence="10">Gh-105</strain>
    </source>
</reference>
<organism evidence="9 10">
    <name type="scientific">Methylobacterium gossipiicola</name>
    <dbReference type="NCBI Taxonomy" id="582675"/>
    <lineage>
        <taxon>Bacteria</taxon>
        <taxon>Pseudomonadati</taxon>
        <taxon>Pseudomonadota</taxon>
        <taxon>Alphaproteobacteria</taxon>
        <taxon>Hyphomicrobiales</taxon>
        <taxon>Methylobacteriaceae</taxon>
        <taxon>Methylobacterium</taxon>
    </lineage>
</organism>
<feature type="transmembrane region" description="Helical" evidence="8">
    <location>
        <begin position="122"/>
        <end position="138"/>
    </location>
</feature>
<dbReference type="InterPro" id="IPR018584">
    <property type="entry name" value="GT87"/>
</dbReference>
<evidence type="ECO:0000256" key="4">
    <source>
        <dbReference type="ARBA" id="ARBA00022692"/>
    </source>
</evidence>
<comment type="subcellular location">
    <subcellularLocation>
        <location evidence="1">Cell membrane</location>
        <topology evidence="1">Multi-pass membrane protein</topology>
    </subcellularLocation>
</comment>
<keyword evidence="2" id="KW-1003">Cell membrane</keyword>
<accession>A0A1I2V5H4</accession>
<proteinExistence type="inferred from homology"/>
<dbReference type="EMBL" id="FOPM01000013">
    <property type="protein sequence ID" value="SFG84654.1"/>
    <property type="molecule type" value="Genomic_DNA"/>
</dbReference>
<evidence type="ECO:0000313" key="10">
    <source>
        <dbReference type="Proteomes" id="UP000199229"/>
    </source>
</evidence>
<dbReference type="RefSeq" id="WP_091972374.1">
    <property type="nucleotide sequence ID" value="NZ_FOPM01000013.1"/>
</dbReference>
<evidence type="ECO:0008006" key="11">
    <source>
        <dbReference type="Google" id="ProtNLM"/>
    </source>
</evidence>
<evidence type="ECO:0000256" key="6">
    <source>
        <dbReference type="ARBA" id="ARBA00023136"/>
    </source>
</evidence>
<evidence type="ECO:0000256" key="1">
    <source>
        <dbReference type="ARBA" id="ARBA00004651"/>
    </source>
</evidence>
<evidence type="ECO:0000256" key="2">
    <source>
        <dbReference type="ARBA" id="ARBA00022475"/>
    </source>
</evidence>
<dbReference type="GO" id="GO:0016758">
    <property type="term" value="F:hexosyltransferase activity"/>
    <property type="evidence" value="ECO:0007669"/>
    <property type="project" value="InterPro"/>
</dbReference>
<feature type="transmembrane region" description="Helical" evidence="8">
    <location>
        <begin position="150"/>
        <end position="169"/>
    </location>
</feature>
<comment type="similarity">
    <text evidence="7">Belongs to the glycosyltransferase 87 family.</text>
</comment>
<feature type="transmembrane region" description="Helical" evidence="8">
    <location>
        <begin position="280"/>
        <end position="299"/>
    </location>
</feature>
<evidence type="ECO:0000256" key="8">
    <source>
        <dbReference type="SAM" id="Phobius"/>
    </source>
</evidence>
<dbReference type="STRING" id="582675.SAMN05192565_11373"/>
<feature type="transmembrane region" description="Helical" evidence="8">
    <location>
        <begin position="355"/>
        <end position="376"/>
    </location>
</feature>
<keyword evidence="6 8" id="KW-0472">Membrane</keyword>
<evidence type="ECO:0000313" key="9">
    <source>
        <dbReference type="EMBL" id="SFG84654.1"/>
    </source>
</evidence>
<keyword evidence="5 8" id="KW-1133">Transmembrane helix</keyword>
<feature type="transmembrane region" description="Helical" evidence="8">
    <location>
        <begin position="27"/>
        <end position="45"/>
    </location>
</feature>
<dbReference type="Proteomes" id="UP000199229">
    <property type="component" value="Unassembled WGS sequence"/>
</dbReference>
<dbReference type="AlphaFoldDB" id="A0A1I2V5H4"/>
<sequence length="416" mass="43562">MRTAPAGSPDDPATTVPIGADAAPSRLLLGTILALLVLLIASKAVDLAEPASAGRGASLIDFDAFRIAGQLVWRGAIDQAYRFETLVAFQRRFGEPNAFLPWTYPPVFNLVVAPFALLPRSLAYTLFIGATLAAYLLVLRRLAGSHLGPLLALLFPTLAVTVACGQNGFLTGSLIGAACLCLLRRDPRAGLPLGLMAIKPHLAVGFAVQALMTRDWRTALVAASVALAFAGLATLILGTSVWGAFRDGVAEAGVFLERGLYPLYRMISAYAALRSLGTPATVALAVQGAVAVVALGLVIRAIRRRMPIHRVVGLAALTSLLVSPYAYDYDLPILGVGLALLGPDLLARTEPRTRLVLFGLVWVASGWGLAMTGLLHHRYGGADIPIGVMAPSLGGLALVAAIGLIWCILSRAPAEG</sequence>
<dbReference type="Pfam" id="PF09594">
    <property type="entry name" value="GT87"/>
    <property type="match status" value="1"/>
</dbReference>
<evidence type="ECO:0000256" key="3">
    <source>
        <dbReference type="ARBA" id="ARBA00022679"/>
    </source>
</evidence>
<protein>
    <recommendedName>
        <fullName evidence="11">DUF2029 domain-containing protein</fullName>
    </recommendedName>
</protein>
<feature type="transmembrane region" description="Helical" evidence="8">
    <location>
        <begin position="388"/>
        <end position="409"/>
    </location>
</feature>